<sequence length="150" mass="16012">MHDATTEPVSDAAQPAAGTRCWCGRGLAATALRRGRVRRAVFLLVVDAVAAAQGLAVPRTDRRHQRGFRLWLGRAGGKSRATFPAAQRPLVAAAARVLFGIKAGVVVIAPSAAVLMLVPAAGWQRQVSALMGIPVRPRWAICARWSSRAW</sequence>
<organism evidence="2">
    <name type="scientific">Mycobacterium xenopi 4042</name>
    <dbReference type="NCBI Taxonomy" id="1299334"/>
    <lineage>
        <taxon>Bacteria</taxon>
        <taxon>Bacillati</taxon>
        <taxon>Actinomycetota</taxon>
        <taxon>Actinomycetes</taxon>
        <taxon>Mycobacteriales</taxon>
        <taxon>Mycobacteriaceae</taxon>
        <taxon>Mycobacterium</taxon>
    </lineage>
</organism>
<accession>X7ZXK9</accession>
<gene>
    <name evidence="2" type="ORF">I553_5268</name>
</gene>
<proteinExistence type="predicted"/>
<dbReference type="PATRIC" id="fig|1299334.3.peg.7222"/>
<keyword evidence="1" id="KW-1133">Transmembrane helix</keyword>
<comment type="caution">
    <text evidence="2">The sequence shown here is derived from an EMBL/GenBank/DDBJ whole genome shotgun (WGS) entry which is preliminary data.</text>
</comment>
<evidence type="ECO:0000313" key="2">
    <source>
        <dbReference type="EMBL" id="EUA23473.1"/>
    </source>
</evidence>
<feature type="transmembrane region" description="Helical" evidence="1">
    <location>
        <begin position="40"/>
        <end position="57"/>
    </location>
</feature>
<name>X7ZXK9_MYCXE</name>
<protein>
    <submittedName>
        <fullName evidence="2">Uncharacterized protein</fullName>
    </submittedName>
</protein>
<keyword evidence="1" id="KW-0812">Transmembrane</keyword>
<dbReference type="AlphaFoldDB" id="X7ZXK9"/>
<feature type="transmembrane region" description="Helical" evidence="1">
    <location>
        <begin position="97"/>
        <end position="118"/>
    </location>
</feature>
<keyword evidence="1" id="KW-0472">Membrane</keyword>
<evidence type="ECO:0000256" key="1">
    <source>
        <dbReference type="SAM" id="Phobius"/>
    </source>
</evidence>
<dbReference type="EMBL" id="JAOB01000069">
    <property type="protein sequence ID" value="EUA23473.1"/>
    <property type="molecule type" value="Genomic_DNA"/>
</dbReference>
<reference evidence="2" key="1">
    <citation type="submission" date="2014-01" db="EMBL/GenBank/DDBJ databases">
        <authorList>
            <person name="Brown-Elliot B."/>
            <person name="Wallace R."/>
            <person name="Lenaerts A."/>
            <person name="Ordway D."/>
            <person name="DeGroote M.A."/>
            <person name="Parker T."/>
            <person name="Sizemore C."/>
            <person name="Tallon L.J."/>
            <person name="Sadzewicz L.K."/>
            <person name="Sengamalay N."/>
            <person name="Fraser C.M."/>
            <person name="Hine E."/>
            <person name="Shefchek K.A."/>
            <person name="Das S.P."/>
            <person name="Tettelin H."/>
        </authorList>
    </citation>
    <scope>NUCLEOTIDE SEQUENCE [LARGE SCALE GENOMIC DNA]</scope>
    <source>
        <strain evidence="2">4042</strain>
    </source>
</reference>